<proteinExistence type="predicted"/>
<gene>
    <name evidence="2" type="ORF">ACHE_40772S</name>
</gene>
<protein>
    <submittedName>
        <fullName evidence="2">Uncharacterized protein</fullName>
    </submittedName>
</protein>
<organism evidence="2 3">
    <name type="scientific">Aspergillus chevalieri</name>
    <name type="common">Eurotium chevalieri</name>
    <dbReference type="NCBI Taxonomy" id="182096"/>
    <lineage>
        <taxon>Eukaryota</taxon>
        <taxon>Fungi</taxon>
        <taxon>Dikarya</taxon>
        <taxon>Ascomycota</taxon>
        <taxon>Pezizomycotina</taxon>
        <taxon>Eurotiomycetes</taxon>
        <taxon>Eurotiomycetidae</taxon>
        <taxon>Eurotiales</taxon>
        <taxon>Aspergillaceae</taxon>
        <taxon>Aspergillus</taxon>
        <taxon>Aspergillus subgen. Aspergillus</taxon>
    </lineage>
</organism>
<dbReference type="EMBL" id="AP024419">
    <property type="protein sequence ID" value="BCR88208.1"/>
    <property type="molecule type" value="Genomic_DNA"/>
</dbReference>
<evidence type="ECO:0000313" key="3">
    <source>
        <dbReference type="Proteomes" id="UP000637239"/>
    </source>
</evidence>
<sequence>MPHDQLLTPNPDIENTKYNQRLSDLHKDMNQANKSFCQASGQLSETNEELNDLDRKLDALEDKFKEHDKEMELLKQALAKYEEQMLRAKDALIEKEMDDATRFAGDDADIDAWCMLMERELIQTRILSYRLARAGLDL</sequence>
<accession>A0A7R7VQE4</accession>
<name>A0A7R7VQE4_ASPCH</name>
<keyword evidence="3" id="KW-1185">Reference proteome</keyword>
<dbReference type="Proteomes" id="UP000637239">
    <property type="component" value="Chromosome 4"/>
</dbReference>
<reference evidence="2" key="1">
    <citation type="submission" date="2021-01" db="EMBL/GenBank/DDBJ databases">
        <authorList>
            <consortium name="Aspergillus chevalieri M1 genome sequencing consortium"/>
            <person name="Kazuki M."/>
            <person name="Futagami T."/>
        </authorList>
    </citation>
    <scope>NUCLEOTIDE SEQUENCE</scope>
    <source>
        <strain evidence="2">M1</strain>
    </source>
</reference>
<dbReference type="KEGG" id="ache:ACHE_40772S"/>
<dbReference type="Gene3D" id="1.20.920.20">
    <property type="match status" value="1"/>
</dbReference>
<evidence type="ECO:0000313" key="2">
    <source>
        <dbReference type="EMBL" id="BCR88208.1"/>
    </source>
</evidence>
<evidence type="ECO:0000256" key="1">
    <source>
        <dbReference type="SAM" id="Coils"/>
    </source>
</evidence>
<dbReference type="SUPFAM" id="SSF57997">
    <property type="entry name" value="Tropomyosin"/>
    <property type="match status" value="1"/>
</dbReference>
<reference evidence="2" key="2">
    <citation type="submission" date="2021-02" db="EMBL/GenBank/DDBJ databases">
        <title>Aspergillus chevalieri M1 genome sequence.</title>
        <authorList>
            <person name="Kadooka C."/>
            <person name="Mori K."/>
            <person name="Futagami T."/>
        </authorList>
    </citation>
    <scope>NUCLEOTIDE SEQUENCE</scope>
    <source>
        <strain evidence="2">M1</strain>
    </source>
</reference>
<keyword evidence="1" id="KW-0175">Coiled coil</keyword>
<dbReference type="GeneID" id="66982567"/>
<dbReference type="RefSeq" id="XP_043136730.1">
    <property type="nucleotide sequence ID" value="XM_043279008.1"/>
</dbReference>
<feature type="coiled-coil region" evidence="1">
    <location>
        <begin position="15"/>
        <end position="98"/>
    </location>
</feature>
<dbReference type="AlphaFoldDB" id="A0A7R7VQE4"/>